<dbReference type="GO" id="GO:0000470">
    <property type="term" value="P:maturation of LSU-rRNA"/>
    <property type="evidence" value="ECO:0007669"/>
    <property type="project" value="TreeGrafter"/>
</dbReference>
<name>G7YUP4_CLOSI</name>
<dbReference type="Pfam" id="PF04031">
    <property type="entry name" value="Las1"/>
    <property type="match status" value="1"/>
</dbReference>
<dbReference type="Proteomes" id="UP000008909">
    <property type="component" value="Unassembled WGS sequence"/>
</dbReference>
<dbReference type="InterPro" id="IPR007174">
    <property type="entry name" value="Las1"/>
</dbReference>
<accession>G7YUP4</accession>
<evidence type="ECO:0000313" key="2">
    <source>
        <dbReference type="Proteomes" id="UP000008909"/>
    </source>
</evidence>
<sequence>MSYLRHVPWCSFSEFNVVTEGINSGTLLGLRHALNVLHIWMTRLPPSKLSRSITCTHHLLLAYFEESQLSLALALMRFVSLVSSEDQDRIKPYAAQSLLSLTRKVGMPCWLADLRNDIAHGSLPSIELLERGFWWSLECVRDFWASNTSHFSLICVTTENSFASACAVVDSFLASHLIDPKICCSSRLDELNNLFGDDRSGVPLIQYIATSILQCSDPKLSSAPASLCQSIESLLVYVRQKEHLQLLILQFILNVRASTGRESLCTSLSLAWVTALCDFPARNSNPLCKFLDVYCVKNFDWRRALNHMLTVCSIHNYDLCVGVVRSYKPPIEYSKQATILGHMKIFLGINDSSCLPGEKATSEVNRRWLRCPDACWFQEPLGAVLNPRSSAKHHDFSFTGNAATG</sequence>
<dbReference type="GO" id="GO:0000460">
    <property type="term" value="P:maturation of 5.8S rRNA"/>
    <property type="evidence" value="ECO:0007669"/>
    <property type="project" value="TreeGrafter"/>
</dbReference>
<dbReference type="EMBL" id="DF144334">
    <property type="protein sequence ID" value="GAA56674.1"/>
    <property type="molecule type" value="Genomic_DNA"/>
</dbReference>
<keyword evidence="2" id="KW-1185">Reference proteome</keyword>
<proteinExistence type="predicted"/>
<reference evidence="1" key="1">
    <citation type="journal article" date="2011" name="Genome Biol.">
        <title>The draft genome of the carcinogenic human liver fluke Clonorchis sinensis.</title>
        <authorList>
            <person name="Wang X."/>
            <person name="Chen W."/>
            <person name="Huang Y."/>
            <person name="Sun J."/>
            <person name="Men J."/>
            <person name="Liu H."/>
            <person name="Luo F."/>
            <person name="Guo L."/>
            <person name="Lv X."/>
            <person name="Deng C."/>
            <person name="Zhou C."/>
            <person name="Fan Y."/>
            <person name="Li X."/>
            <person name="Huang L."/>
            <person name="Hu Y."/>
            <person name="Liang C."/>
            <person name="Hu X."/>
            <person name="Xu J."/>
            <person name="Yu X."/>
        </authorList>
    </citation>
    <scope>NUCLEOTIDE SEQUENCE [LARGE SCALE GENOMIC DNA]</scope>
    <source>
        <strain evidence="1">Henan</strain>
    </source>
</reference>
<evidence type="ECO:0000313" key="1">
    <source>
        <dbReference type="EMBL" id="GAA56674.1"/>
    </source>
</evidence>
<protein>
    <submittedName>
        <fullName evidence="1">Protein LAS1 homolog</fullName>
    </submittedName>
</protein>
<dbReference type="AlphaFoldDB" id="G7YUP4"/>
<dbReference type="PANTHER" id="PTHR15002">
    <property type="entry name" value="RIBOSOMAL BIOGENESIS PROTEIN LAS1L"/>
    <property type="match status" value="1"/>
</dbReference>
<dbReference type="GO" id="GO:0030687">
    <property type="term" value="C:preribosome, large subunit precursor"/>
    <property type="evidence" value="ECO:0007669"/>
    <property type="project" value="TreeGrafter"/>
</dbReference>
<gene>
    <name evidence="1" type="ORF">CLF_111346</name>
</gene>
<dbReference type="GO" id="GO:0090730">
    <property type="term" value="C:Las1 complex"/>
    <property type="evidence" value="ECO:0007669"/>
    <property type="project" value="InterPro"/>
</dbReference>
<reference key="2">
    <citation type="submission" date="2011-10" db="EMBL/GenBank/DDBJ databases">
        <title>The genome and transcriptome sequence of Clonorchis sinensis provide insights into the carcinogenic liver fluke.</title>
        <authorList>
            <person name="Wang X."/>
            <person name="Huang Y."/>
            <person name="Chen W."/>
            <person name="Liu H."/>
            <person name="Guo L."/>
            <person name="Chen Y."/>
            <person name="Luo F."/>
            <person name="Zhou W."/>
            <person name="Sun J."/>
            <person name="Mao Q."/>
            <person name="Liang P."/>
            <person name="Zhou C."/>
            <person name="Tian Y."/>
            <person name="Men J."/>
            <person name="Lv X."/>
            <person name="Huang L."/>
            <person name="Zhou J."/>
            <person name="Hu Y."/>
            <person name="Li R."/>
            <person name="Zhang F."/>
            <person name="Lei H."/>
            <person name="Li X."/>
            <person name="Hu X."/>
            <person name="Liang C."/>
            <person name="Xu J."/>
            <person name="Wu Z."/>
            <person name="Yu X."/>
        </authorList>
    </citation>
    <scope>NUCLEOTIDE SEQUENCE</scope>
    <source>
        <strain>Henan</strain>
    </source>
</reference>
<dbReference type="GO" id="GO:0004519">
    <property type="term" value="F:endonuclease activity"/>
    <property type="evidence" value="ECO:0007669"/>
    <property type="project" value="InterPro"/>
</dbReference>
<dbReference type="PANTHER" id="PTHR15002:SF0">
    <property type="entry name" value="RIBOSOMAL BIOGENESIS PROTEIN LAS1L"/>
    <property type="match status" value="1"/>
</dbReference>
<organism evidence="1 2">
    <name type="scientific">Clonorchis sinensis</name>
    <name type="common">Chinese liver fluke</name>
    <dbReference type="NCBI Taxonomy" id="79923"/>
    <lineage>
        <taxon>Eukaryota</taxon>
        <taxon>Metazoa</taxon>
        <taxon>Spiralia</taxon>
        <taxon>Lophotrochozoa</taxon>
        <taxon>Platyhelminthes</taxon>
        <taxon>Trematoda</taxon>
        <taxon>Digenea</taxon>
        <taxon>Opisthorchiida</taxon>
        <taxon>Opisthorchiata</taxon>
        <taxon>Opisthorchiidae</taxon>
        <taxon>Clonorchis</taxon>
    </lineage>
</organism>